<sequence>MEGFALHGPFTALQNCPMAAVRSIITRATEATRDPAIQMQMYGVNKGAHNIFSLNRIESFFEIDKIIRRIMEDIYGGSWGVLIIKNPALVSTGKSREFSSLQYNVFKTSSDDLKGRMTVENVIKRYMRLQCIDKYEAVHTRKKNRWTNRIVGWYPEECKRLYERQPARNDFRISAIGIVLRQNDDKPRPTHMTVRQFDQLLAKAIEDDMRG</sequence>
<organism evidence="1 2">
    <name type="scientific">Dictyocaulus viviparus</name>
    <name type="common">Bovine lungworm</name>
    <dbReference type="NCBI Taxonomy" id="29172"/>
    <lineage>
        <taxon>Eukaryota</taxon>
        <taxon>Metazoa</taxon>
        <taxon>Ecdysozoa</taxon>
        <taxon>Nematoda</taxon>
        <taxon>Chromadorea</taxon>
        <taxon>Rhabditida</taxon>
        <taxon>Rhabditina</taxon>
        <taxon>Rhabditomorpha</taxon>
        <taxon>Strongyloidea</taxon>
        <taxon>Metastrongylidae</taxon>
        <taxon>Dictyocaulus</taxon>
    </lineage>
</organism>
<dbReference type="EMBL" id="KN716311">
    <property type="protein sequence ID" value="KJH47359.1"/>
    <property type="molecule type" value="Genomic_DNA"/>
</dbReference>
<reference evidence="2" key="2">
    <citation type="journal article" date="2016" name="Sci. Rep.">
        <title>Dictyocaulus viviparus genome, variome and transcriptome elucidate lungworm biology and support future intervention.</title>
        <authorList>
            <person name="McNulty S.N."/>
            <person name="Strube C."/>
            <person name="Rosa B.A."/>
            <person name="Martin J.C."/>
            <person name="Tyagi R."/>
            <person name="Choi Y.J."/>
            <person name="Wang Q."/>
            <person name="Hallsworth Pepin K."/>
            <person name="Zhang X."/>
            <person name="Ozersky P."/>
            <person name="Wilson R.K."/>
            <person name="Sternberg P.W."/>
            <person name="Gasser R.B."/>
            <person name="Mitreva M."/>
        </authorList>
    </citation>
    <scope>NUCLEOTIDE SEQUENCE [LARGE SCALE GENOMIC DNA]</scope>
    <source>
        <strain evidence="2">HannoverDv2000</strain>
    </source>
</reference>
<accession>A0A0D8XUC9</accession>
<evidence type="ECO:0000313" key="1">
    <source>
        <dbReference type="EMBL" id="KJH47359.1"/>
    </source>
</evidence>
<dbReference type="Proteomes" id="UP000053766">
    <property type="component" value="Unassembled WGS sequence"/>
</dbReference>
<protein>
    <submittedName>
        <fullName evidence="1">Uncharacterized protein</fullName>
    </submittedName>
</protein>
<gene>
    <name evidence="1" type="ORF">DICVIV_06564</name>
</gene>
<proteinExistence type="predicted"/>
<dbReference type="AlphaFoldDB" id="A0A0D8XUC9"/>
<keyword evidence="2" id="KW-1185">Reference proteome</keyword>
<name>A0A0D8XUC9_DICVI</name>
<dbReference type="OrthoDB" id="5807593at2759"/>
<reference evidence="1 2" key="1">
    <citation type="submission" date="2013-11" db="EMBL/GenBank/DDBJ databases">
        <title>Draft genome of the bovine lungworm Dictyocaulus viviparus.</title>
        <authorList>
            <person name="Mitreva M."/>
        </authorList>
    </citation>
    <scope>NUCLEOTIDE SEQUENCE [LARGE SCALE GENOMIC DNA]</scope>
    <source>
        <strain evidence="1 2">HannoverDv2000</strain>
    </source>
</reference>
<evidence type="ECO:0000313" key="2">
    <source>
        <dbReference type="Proteomes" id="UP000053766"/>
    </source>
</evidence>